<reference evidence="1" key="1">
    <citation type="submission" date="2023-03" db="EMBL/GenBank/DDBJ databases">
        <title>Massive genome expansion in bonnet fungi (Mycena s.s.) driven by repeated elements and novel gene families across ecological guilds.</title>
        <authorList>
            <consortium name="Lawrence Berkeley National Laboratory"/>
            <person name="Harder C.B."/>
            <person name="Miyauchi S."/>
            <person name="Viragh M."/>
            <person name="Kuo A."/>
            <person name="Thoen E."/>
            <person name="Andreopoulos B."/>
            <person name="Lu D."/>
            <person name="Skrede I."/>
            <person name="Drula E."/>
            <person name="Henrissat B."/>
            <person name="Morin E."/>
            <person name="Kohler A."/>
            <person name="Barry K."/>
            <person name="LaButti K."/>
            <person name="Morin E."/>
            <person name="Salamov A."/>
            <person name="Lipzen A."/>
            <person name="Mereny Z."/>
            <person name="Hegedus B."/>
            <person name="Baldrian P."/>
            <person name="Stursova M."/>
            <person name="Weitz H."/>
            <person name="Taylor A."/>
            <person name="Grigoriev I.V."/>
            <person name="Nagy L.G."/>
            <person name="Martin F."/>
            <person name="Kauserud H."/>
        </authorList>
    </citation>
    <scope>NUCLEOTIDE SEQUENCE</scope>
    <source>
        <strain evidence="1">CBHHK188m</strain>
    </source>
</reference>
<protein>
    <recommendedName>
        <fullName evidence="3">BTB domain-containing protein</fullName>
    </recommendedName>
</protein>
<comment type="caution">
    <text evidence="1">The sequence shown here is derived from an EMBL/GenBank/DDBJ whole genome shotgun (WGS) entry which is preliminary data.</text>
</comment>
<evidence type="ECO:0008006" key="3">
    <source>
        <dbReference type="Google" id="ProtNLM"/>
    </source>
</evidence>
<dbReference type="Proteomes" id="UP001215280">
    <property type="component" value="Unassembled WGS sequence"/>
</dbReference>
<dbReference type="EMBL" id="JARJLG010000128">
    <property type="protein sequence ID" value="KAJ7740238.1"/>
    <property type="molecule type" value="Genomic_DNA"/>
</dbReference>
<evidence type="ECO:0000313" key="2">
    <source>
        <dbReference type="Proteomes" id="UP001215280"/>
    </source>
</evidence>
<accession>A0AAD7MZS3</accession>
<dbReference type="AlphaFoldDB" id="A0AAD7MZS3"/>
<sequence length="247" mass="27934">MDLSDTSITIETAPIRDEKYFFGDGDCVFLVRGILFKLHKWALCRDPDSMFRDMFDIPQDFQAKVLDPIALSDDIADFRALCWAVYALPMEIELQNKSGADLVRLTAVAKMSHKYTLVSFEAWALTLIRTHCQLTSGDHLDGCPQEMLCRIFEAAEKGGQQDLCDLVEETWLRRLKSGEFPLRHALDFGEEHNRRAFLGKAYYQQALVMKLLAAPIGTSGASDFSQSNLTHEQMYRLLSGHCSLSLA</sequence>
<name>A0AAD7MZS3_9AGAR</name>
<organism evidence="1 2">
    <name type="scientific">Mycena maculata</name>
    <dbReference type="NCBI Taxonomy" id="230809"/>
    <lineage>
        <taxon>Eukaryota</taxon>
        <taxon>Fungi</taxon>
        <taxon>Dikarya</taxon>
        <taxon>Basidiomycota</taxon>
        <taxon>Agaricomycotina</taxon>
        <taxon>Agaricomycetes</taxon>
        <taxon>Agaricomycetidae</taxon>
        <taxon>Agaricales</taxon>
        <taxon>Marasmiineae</taxon>
        <taxon>Mycenaceae</taxon>
        <taxon>Mycena</taxon>
    </lineage>
</organism>
<proteinExistence type="predicted"/>
<evidence type="ECO:0000313" key="1">
    <source>
        <dbReference type="EMBL" id="KAJ7740238.1"/>
    </source>
</evidence>
<keyword evidence="2" id="KW-1185">Reference proteome</keyword>
<gene>
    <name evidence="1" type="ORF">DFH07DRAFT_839322</name>
</gene>